<organism evidence="2 3">
    <name type="scientific">Clostridium botulinum B2 450</name>
    <dbReference type="NCBI Taxonomy" id="1379739"/>
    <lineage>
        <taxon>Bacteria</taxon>
        <taxon>Bacillati</taxon>
        <taxon>Bacillota</taxon>
        <taxon>Clostridia</taxon>
        <taxon>Eubacteriales</taxon>
        <taxon>Clostridiaceae</taxon>
        <taxon>Clostridium</taxon>
    </lineage>
</organism>
<dbReference type="EMBL" id="JXSU01000006">
    <property type="protein sequence ID" value="KIS25047.1"/>
    <property type="molecule type" value="Genomic_DNA"/>
</dbReference>
<sequence>MGNMYKETVARRRVPVLFFMLILLVGILFLVEFLKNIKLSSYRLDEMLNIFLLCIVILVSFFEVFKCKIKYSYFIIADQFIIHKIKGNYDKVVENIKLKDIIYFGKCAGLRSKINISKSKKYTCSLLNRDTYCCVYKDGNNTKKFYFEPSNNLIAKIKYLSSKRLAS</sequence>
<dbReference type="HOGENOM" id="CLU_1666320_0_0_9"/>
<dbReference type="OrthoDB" id="1953575at2"/>
<evidence type="ECO:0000313" key="3">
    <source>
        <dbReference type="Proteomes" id="UP000032250"/>
    </source>
</evidence>
<dbReference type="PATRIC" id="fig|1379739.3.peg.353"/>
<evidence type="ECO:0000256" key="1">
    <source>
        <dbReference type="SAM" id="Phobius"/>
    </source>
</evidence>
<dbReference type="RefSeq" id="WP_003488024.1">
    <property type="nucleotide sequence ID" value="NZ_JXSU01000006.1"/>
</dbReference>
<keyword evidence="1" id="KW-0812">Transmembrane</keyword>
<accession>A0A0D1BYJ2</accession>
<reference evidence="2 3" key="1">
    <citation type="submission" date="2014-06" db="EMBL/GenBank/DDBJ databases">
        <title>Genome characterization of distinct group I Clostridium botulinum lineages.</title>
        <authorList>
            <person name="Giordani F."/>
            <person name="Anselmo A."/>
            <person name="Fillo S."/>
            <person name="Palozzi A.M."/>
            <person name="Fortunato A."/>
            <person name="Gentile B."/>
            <person name="Ciammaruconi A."/>
            <person name="Anniballi F."/>
            <person name="De Medici D."/>
            <person name="Lista F."/>
        </authorList>
    </citation>
    <scope>NUCLEOTIDE SEQUENCE [LARGE SCALE GENOMIC DNA]</scope>
    <source>
        <strain evidence="2 3">B2 450</strain>
    </source>
</reference>
<name>A0A0D1BYJ2_CLOBO</name>
<proteinExistence type="predicted"/>
<feature type="transmembrane region" description="Helical" evidence="1">
    <location>
        <begin position="47"/>
        <end position="65"/>
    </location>
</feature>
<feature type="transmembrane region" description="Helical" evidence="1">
    <location>
        <begin position="14"/>
        <end position="35"/>
    </location>
</feature>
<comment type="caution">
    <text evidence="2">The sequence shown here is derived from an EMBL/GenBank/DDBJ whole genome shotgun (WGS) entry which is preliminary data.</text>
</comment>
<protein>
    <submittedName>
        <fullName evidence="2">Uncharacterized protein</fullName>
    </submittedName>
</protein>
<evidence type="ECO:0000313" key="2">
    <source>
        <dbReference type="EMBL" id="KIS25047.1"/>
    </source>
</evidence>
<keyword evidence="1" id="KW-0472">Membrane</keyword>
<keyword evidence="1" id="KW-1133">Transmembrane helix</keyword>
<gene>
    <name evidence="2" type="ORF">N495_00265</name>
</gene>
<dbReference type="Proteomes" id="UP000032250">
    <property type="component" value="Unassembled WGS sequence"/>
</dbReference>
<dbReference type="AlphaFoldDB" id="A0A0D1BYJ2"/>